<dbReference type="PANTHER" id="PTHR19367">
    <property type="entry name" value="T-CELL RECEPTOR ALPHA CHAIN V REGION"/>
    <property type="match status" value="1"/>
</dbReference>
<dbReference type="InterPro" id="IPR051287">
    <property type="entry name" value="TCR_variable_region"/>
</dbReference>
<reference evidence="7" key="1">
    <citation type="submission" date="2025-08" db="UniProtKB">
        <authorList>
            <consortium name="Ensembl"/>
        </authorList>
    </citation>
    <scope>IDENTIFICATION</scope>
</reference>
<evidence type="ECO:0000256" key="4">
    <source>
        <dbReference type="ARBA" id="ARBA00023319"/>
    </source>
</evidence>
<accession>A0A671Q1X1</accession>
<dbReference type="InterPro" id="IPR036179">
    <property type="entry name" value="Ig-like_dom_sf"/>
</dbReference>
<dbReference type="GO" id="GO:0002250">
    <property type="term" value="P:adaptive immune response"/>
    <property type="evidence" value="ECO:0007669"/>
    <property type="project" value="UniProtKB-KW"/>
</dbReference>
<evidence type="ECO:0000256" key="1">
    <source>
        <dbReference type="ARBA" id="ARBA00022729"/>
    </source>
</evidence>
<dbReference type="Pfam" id="PF07686">
    <property type="entry name" value="V-set"/>
    <property type="match status" value="1"/>
</dbReference>
<evidence type="ECO:0000259" key="6">
    <source>
        <dbReference type="PROSITE" id="PS50835"/>
    </source>
</evidence>
<protein>
    <submittedName>
        <fullName evidence="7">T-cell receptor alpha/delta variable 25.0.1</fullName>
    </submittedName>
</protein>
<evidence type="ECO:0000256" key="3">
    <source>
        <dbReference type="ARBA" id="ARBA00023170"/>
    </source>
</evidence>
<evidence type="ECO:0000313" key="7">
    <source>
        <dbReference type="Ensembl" id="ENSSANP00000065547.1"/>
    </source>
</evidence>
<dbReference type="GO" id="GO:0042101">
    <property type="term" value="C:T cell receptor complex"/>
    <property type="evidence" value="ECO:0007669"/>
    <property type="project" value="UniProtKB-KW"/>
</dbReference>
<dbReference type="SMART" id="SM00406">
    <property type="entry name" value="IGv"/>
    <property type="match status" value="1"/>
</dbReference>
<keyword evidence="5" id="KW-0391">Immunity</keyword>
<keyword evidence="5" id="KW-1279">T cell receptor</keyword>
<keyword evidence="8" id="KW-1185">Reference proteome</keyword>
<name>A0A671Q1X1_9TELE</name>
<reference evidence="7" key="2">
    <citation type="submission" date="2025-09" db="UniProtKB">
        <authorList>
            <consortium name="Ensembl"/>
        </authorList>
    </citation>
    <scope>IDENTIFICATION</scope>
</reference>
<proteinExistence type="predicted"/>
<dbReference type="Proteomes" id="UP000472260">
    <property type="component" value="Unassembled WGS sequence"/>
</dbReference>
<keyword evidence="4" id="KW-0393">Immunoglobulin domain</keyword>
<evidence type="ECO:0000313" key="8">
    <source>
        <dbReference type="Proteomes" id="UP000472260"/>
    </source>
</evidence>
<dbReference type="PANTHER" id="PTHR19367:SF18">
    <property type="entry name" value="T CELL RECEPTOR ALPHA VARIABLE 16"/>
    <property type="match status" value="1"/>
</dbReference>
<dbReference type="InterPro" id="IPR013106">
    <property type="entry name" value="Ig_V-set"/>
</dbReference>
<evidence type="ECO:0000256" key="2">
    <source>
        <dbReference type="ARBA" id="ARBA00023130"/>
    </source>
</evidence>
<organism evidence="7 8">
    <name type="scientific">Sinocyclocheilus anshuiensis</name>
    <dbReference type="NCBI Taxonomy" id="1608454"/>
    <lineage>
        <taxon>Eukaryota</taxon>
        <taxon>Metazoa</taxon>
        <taxon>Chordata</taxon>
        <taxon>Craniata</taxon>
        <taxon>Vertebrata</taxon>
        <taxon>Euteleostomi</taxon>
        <taxon>Actinopterygii</taxon>
        <taxon>Neopterygii</taxon>
        <taxon>Teleostei</taxon>
        <taxon>Ostariophysi</taxon>
        <taxon>Cypriniformes</taxon>
        <taxon>Cyprinidae</taxon>
        <taxon>Cyprininae</taxon>
        <taxon>Sinocyclocheilus</taxon>
    </lineage>
</organism>
<keyword evidence="2" id="KW-1064">Adaptive immunity</keyword>
<feature type="domain" description="Ig-like" evidence="6">
    <location>
        <begin position="1"/>
        <end position="105"/>
    </location>
</feature>
<evidence type="ECO:0000256" key="5">
    <source>
        <dbReference type="ARBA" id="ARBA00043266"/>
    </source>
</evidence>
<dbReference type="Gene3D" id="2.60.40.10">
    <property type="entry name" value="Immunoglobulins"/>
    <property type="match status" value="1"/>
</dbReference>
<dbReference type="Ensembl" id="ENSSANT00000069678.1">
    <property type="protein sequence ID" value="ENSSANP00000065547.1"/>
    <property type="gene ID" value="ENSSANG00000032678.1"/>
</dbReference>
<dbReference type="PROSITE" id="PS50835">
    <property type="entry name" value="IG_LIKE"/>
    <property type="match status" value="1"/>
</dbReference>
<keyword evidence="1" id="KW-0732">Signal</keyword>
<dbReference type="AlphaFoldDB" id="A0A671Q1X1"/>
<dbReference type="InterPro" id="IPR013783">
    <property type="entry name" value="Ig-like_fold"/>
</dbReference>
<keyword evidence="3" id="KW-0675">Receptor</keyword>
<dbReference type="SUPFAM" id="SSF48726">
    <property type="entry name" value="Immunoglobulin"/>
    <property type="match status" value="1"/>
</dbReference>
<sequence>GNVITPVHNEVYKTEKDIISLSCNYSSAASLYWYRQYPGSAPEFLLVILHANGKVLQKSKFVELDPRFSGKLNKEKTHTYLEISSAKVTDAATYYCALEPTVTGK</sequence>
<dbReference type="InterPro" id="IPR007110">
    <property type="entry name" value="Ig-like_dom"/>
</dbReference>